<evidence type="ECO:0008006" key="2">
    <source>
        <dbReference type="Google" id="ProtNLM"/>
    </source>
</evidence>
<dbReference type="AlphaFoldDB" id="A0A7C9A8P7"/>
<reference evidence="1" key="2">
    <citation type="submission" date="2020-07" db="EMBL/GenBank/DDBJ databases">
        <authorList>
            <person name="Vera ALvarez R."/>
            <person name="Arias-Moreno D.M."/>
            <person name="Jimenez-Jacinto V."/>
            <person name="Jimenez-Bremont J.F."/>
            <person name="Swaminathan K."/>
            <person name="Moose S.P."/>
            <person name="Guerrero-Gonzalez M.L."/>
            <person name="Marino-Ramirez L."/>
            <person name="Landsman D."/>
            <person name="Rodriguez-Kessler M."/>
            <person name="Delgado-Sanchez P."/>
        </authorList>
    </citation>
    <scope>NUCLEOTIDE SEQUENCE</scope>
    <source>
        <tissue evidence="1">Cladode</tissue>
    </source>
</reference>
<sequence length="117" mass="12879">MGRVGASGHRLFAVFGASTNANSSMFAGYHRLLRCSKGREGQTLLLPRLLGSVRSYGCTTVENALQLFDEMTRMNPIPSVVDFSRLISPIVKMKQYAIAISLFRQLESLGIPTTFAH</sequence>
<reference evidence="1" key="1">
    <citation type="journal article" date="2013" name="J. Plant Res.">
        <title>Effect of fungi and light on seed germination of three Opuntia species from semiarid lands of central Mexico.</title>
        <authorList>
            <person name="Delgado-Sanchez P."/>
            <person name="Jimenez-Bremont J.F."/>
            <person name="Guerrero-Gonzalez Mde L."/>
            <person name="Flores J."/>
        </authorList>
    </citation>
    <scope>NUCLEOTIDE SEQUENCE</scope>
    <source>
        <tissue evidence="1">Cladode</tissue>
    </source>
</reference>
<dbReference type="EMBL" id="GISG01211242">
    <property type="protein sequence ID" value="MBA4661216.1"/>
    <property type="molecule type" value="Transcribed_RNA"/>
</dbReference>
<organism evidence="1">
    <name type="scientific">Opuntia streptacantha</name>
    <name type="common">Prickly pear cactus</name>
    <name type="synonym">Opuntia cardona</name>
    <dbReference type="NCBI Taxonomy" id="393608"/>
    <lineage>
        <taxon>Eukaryota</taxon>
        <taxon>Viridiplantae</taxon>
        <taxon>Streptophyta</taxon>
        <taxon>Embryophyta</taxon>
        <taxon>Tracheophyta</taxon>
        <taxon>Spermatophyta</taxon>
        <taxon>Magnoliopsida</taxon>
        <taxon>eudicotyledons</taxon>
        <taxon>Gunneridae</taxon>
        <taxon>Pentapetalae</taxon>
        <taxon>Caryophyllales</taxon>
        <taxon>Cactineae</taxon>
        <taxon>Cactaceae</taxon>
        <taxon>Opuntioideae</taxon>
        <taxon>Opuntia</taxon>
    </lineage>
</organism>
<protein>
    <recommendedName>
        <fullName evidence="2">Pentatricopeptide repeat-containing protein</fullName>
    </recommendedName>
</protein>
<dbReference type="Gene3D" id="1.25.40.10">
    <property type="entry name" value="Tetratricopeptide repeat domain"/>
    <property type="match status" value="1"/>
</dbReference>
<accession>A0A7C9A8P7</accession>
<name>A0A7C9A8P7_OPUST</name>
<proteinExistence type="predicted"/>
<evidence type="ECO:0000313" key="1">
    <source>
        <dbReference type="EMBL" id="MBA4661216.1"/>
    </source>
</evidence>
<dbReference type="InterPro" id="IPR011990">
    <property type="entry name" value="TPR-like_helical_dom_sf"/>
</dbReference>